<feature type="region of interest" description="Disordered" evidence="1">
    <location>
        <begin position="43"/>
        <end position="103"/>
    </location>
</feature>
<feature type="compositionally biased region" description="Basic and acidic residues" evidence="1">
    <location>
        <begin position="43"/>
        <end position="77"/>
    </location>
</feature>
<feature type="compositionally biased region" description="Basic and acidic residues" evidence="1">
    <location>
        <begin position="86"/>
        <end position="96"/>
    </location>
</feature>
<name>A0AAW1MC64_POPJA</name>
<evidence type="ECO:0000313" key="3">
    <source>
        <dbReference type="Proteomes" id="UP001458880"/>
    </source>
</evidence>
<proteinExistence type="predicted"/>
<comment type="caution">
    <text evidence="2">The sequence shown here is derived from an EMBL/GenBank/DDBJ whole genome shotgun (WGS) entry which is preliminary data.</text>
</comment>
<organism evidence="2 3">
    <name type="scientific">Popillia japonica</name>
    <name type="common">Japanese beetle</name>
    <dbReference type="NCBI Taxonomy" id="7064"/>
    <lineage>
        <taxon>Eukaryota</taxon>
        <taxon>Metazoa</taxon>
        <taxon>Ecdysozoa</taxon>
        <taxon>Arthropoda</taxon>
        <taxon>Hexapoda</taxon>
        <taxon>Insecta</taxon>
        <taxon>Pterygota</taxon>
        <taxon>Neoptera</taxon>
        <taxon>Endopterygota</taxon>
        <taxon>Coleoptera</taxon>
        <taxon>Polyphaga</taxon>
        <taxon>Scarabaeiformia</taxon>
        <taxon>Scarabaeidae</taxon>
        <taxon>Rutelinae</taxon>
        <taxon>Popillia</taxon>
    </lineage>
</organism>
<dbReference type="AlphaFoldDB" id="A0AAW1MC64"/>
<gene>
    <name evidence="2" type="ORF">QE152_g7163</name>
</gene>
<reference evidence="2 3" key="1">
    <citation type="journal article" date="2024" name="BMC Genomics">
        <title>De novo assembly and annotation of Popillia japonica's genome with initial clues to its potential as an invasive pest.</title>
        <authorList>
            <person name="Cucini C."/>
            <person name="Boschi S."/>
            <person name="Funari R."/>
            <person name="Cardaioli E."/>
            <person name="Iannotti N."/>
            <person name="Marturano G."/>
            <person name="Paoli F."/>
            <person name="Bruttini M."/>
            <person name="Carapelli A."/>
            <person name="Frati F."/>
            <person name="Nardi F."/>
        </authorList>
    </citation>
    <scope>NUCLEOTIDE SEQUENCE [LARGE SCALE GENOMIC DNA]</scope>
    <source>
        <strain evidence="2">DMR45628</strain>
    </source>
</reference>
<protein>
    <submittedName>
        <fullName evidence="2">Uncharacterized protein</fullName>
    </submittedName>
</protein>
<evidence type="ECO:0000313" key="2">
    <source>
        <dbReference type="EMBL" id="KAK9745162.1"/>
    </source>
</evidence>
<dbReference type="Proteomes" id="UP001458880">
    <property type="component" value="Unassembled WGS sequence"/>
</dbReference>
<dbReference type="EMBL" id="JASPKY010000051">
    <property type="protein sequence ID" value="KAK9745162.1"/>
    <property type="molecule type" value="Genomic_DNA"/>
</dbReference>
<accession>A0AAW1MC64</accession>
<evidence type="ECO:0000256" key="1">
    <source>
        <dbReference type="SAM" id="MobiDB-lite"/>
    </source>
</evidence>
<sequence length="142" mass="15937">MKKVSNAEVDTYLKQKGLRKCGGAPLLRTACYGAVAIEHKRREAYENKNREKEHDEKKSDVVWKGMERTDAGERAGRGDSPVPQLERTDAGERAGRGDSPVPQCSITCQDFNDPILLGIHVRPHYSSLRHTTLYTPIYSIVL</sequence>
<keyword evidence="3" id="KW-1185">Reference proteome</keyword>